<organism evidence="3">
    <name type="scientific">Nicotiana tabacum</name>
    <name type="common">Common tobacco</name>
    <dbReference type="NCBI Taxonomy" id="4097"/>
    <lineage>
        <taxon>Eukaryota</taxon>
        <taxon>Viridiplantae</taxon>
        <taxon>Streptophyta</taxon>
        <taxon>Embryophyta</taxon>
        <taxon>Tracheophyta</taxon>
        <taxon>Spermatophyta</taxon>
        <taxon>Magnoliopsida</taxon>
        <taxon>eudicotyledons</taxon>
        <taxon>Gunneridae</taxon>
        <taxon>Pentapetalae</taxon>
        <taxon>asterids</taxon>
        <taxon>lamiids</taxon>
        <taxon>Solanales</taxon>
        <taxon>Solanaceae</taxon>
        <taxon>Nicotianoideae</taxon>
        <taxon>Nicotianeae</taxon>
        <taxon>Nicotiana</taxon>
    </lineage>
</organism>
<dbReference type="OMA" id="CASILVM"/>
<dbReference type="AlphaFoldDB" id="A0A1S4BZ40"/>
<feature type="compositionally biased region" description="Pro residues" evidence="1">
    <location>
        <begin position="78"/>
        <end position="96"/>
    </location>
</feature>
<reference evidence="3" key="1">
    <citation type="submission" date="2025-08" db="UniProtKB">
        <authorList>
            <consortium name="RefSeq"/>
        </authorList>
    </citation>
    <scope>IDENTIFICATION</scope>
</reference>
<dbReference type="KEGG" id="nta:107813414"/>
<dbReference type="RefSeq" id="XP_016494172.1">
    <property type="nucleotide sequence ID" value="XM_016638686.1"/>
</dbReference>
<dbReference type="OrthoDB" id="1227550at2759"/>
<dbReference type="PaxDb" id="4097-A0A1S4BZ40"/>
<proteinExistence type="predicted"/>
<keyword evidence="2" id="KW-0732">Signal</keyword>
<protein>
    <submittedName>
        <fullName evidence="3">Leucine-rich repeat extensin-like protein 1</fullName>
    </submittedName>
</protein>
<evidence type="ECO:0000313" key="3">
    <source>
        <dbReference type="RefSeq" id="XP_016494172.1"/>
    </source>
</evidence>
<feature type="chain" id="PRO_5010321129" evidence="2">
    <location>
        <begin position="31"/>
        <end position="188"/>
    </location>
</feature>
<feature type="signal peptide" evidence="2">
    <location>
        <begin position="1"/>
        <end position="30"/>
    </location>
</feature>
<dbReference type="PANTHER" id="PTHR37702:SF17">
    <property type="entry name" value="TRANSMEMBRANE PROTEIN"/>
    <property type="match status" value="1"/>
</dbReference>
<accession>A0A1S4BZ40</accession>
<feature type="region of interest" description="Disordered" evidence="1">
    <location>
        <begin position="78"/>
        <end position="103"/>
    </location>
</feature>
<evidence type="ECO:0000256" key="1">
    <source>
        <dbReference type="SAM" id="MobiDB-lite"/>
    </source>
</evidence>
<gene>
    <name evidence="3" type="primary">LOC107813414</name>
</gene>
<dbReference type="PANTHER" id="PTHR37702">
    <property type="entry name" value="PROLINE-RICH FAMILY PROTEIN"/>
    <property type="match status" value="1"/>
</dbReference>
<evidence type="ECO:0000256" key="2">
    <source>
        <dbReference type="SAM" id="SignalP"/>
    </source>
</evidence>
<sequence length="188" mass="19920">MGAPLHSQLLLFICSLSLVLLSFKIQLTYAMSTITAMAKDQIACTMCSSCDNPCQLIFSPPPPSPPLPCPPPPSPPLPPPLPPPSSVYNSPPPPSPSSSCPGNCSQPLSPPYNGGGVGGGVGDGDYFYPPTNPSIYPTPPPPNPIVPYFPFYYYNPPPPSTLISDSAQFQNHPFITCLIHAMAIFLLL</sequence>
<dbReference type="STRING" id="4097.A0A1S4BZ40"/>
<name>A0A1S4BZ40_TOBAC</name>